<accession>D5BYF5</accession>
<reference evidence="2" key="1">
    <citation type="submission" date="2010-04" db="EMBL/GenBank/DDBJ databases">
        <title>Complete genome sequence of Nitrosococcus halophilus Nc4, a salt-adapted, aerobic obligate ammonia-oxidizing sulfur purple bacterium.</title>
        <authorList>
            <consortium name="US DOE Joint Genome Institute"/>
            <person name="Campbell M.A."/>
            <person name="Malfatti S.A."/>
            <person name="Chain P.S.G."/>
            <person name="Heidelberg J.F."/>
            <person name="Ward B.B."/>
            <person name="Klotz M.G."/>
        </authorList>
    </citation>
    <scope>NUCLEOTIDE SEQUENCE [LARGE SCALE GENOMIC DNA]</scope>
    <source>
        <strain evidence="2">Nc4</strain>
    </source>
</reference>
<name>D5BYF5_NITHN</name>
<evidence type="ECO:0000313" key="1">
    <source>
        <dbReference type="EMBL" id="ADE14138.1"/>
    </source>
</evidence>
<evidence type="ECO:0000313" key="2">
    <source>
        <dbReference type="Proteomes" id="UP000001844"/>
    </source>
</evidence>
<gene>
    <name evidence="1" type="ordered locus">Nhal_0965</name>
</gene>
<sequence>MITHITMRTLPSRRVLTTCTGAESFVRLDDFSQWPDTALNRIARDIIKASQTNANVVKFPRYRRQFKGEIKA</sequence>
<proteinExistence type="predicted"/>
<dbReference type="EMBL" id="CP001798">
    <property type="protein sequence ID" value="ADE14138.1"/>
    <property type="molecule type" value="Genomic_DNA"/>
</dbReference>
<organism evidence="1 2">
    <name type="scientific">Nitrosococcus halophilus (strain Nc4)</name>
    <dbReference type="NCBI Taxonomy" id="472759"/>
    <lineage>
        <taxon>Bacteria</taxon>
        <taxon>Pseudomonadati</taxon>
        <taxon>Pseudomonadota</taxon>
        <taxon>Gammaproteobacteria</taxon>
        <taxon>Chromatiales</taxon>
        <taxon>Chromatiaceae</taxon>
        <taxon>Nitrosococcus</taxon>
    </lineage>
</organism>
<dbReference type="RefSeq" id="WP_013032030.1">
    <property type="nucleotide sequence ID" value="NC_013960.1"/>
</dbReference>
<dbReference type="HOGENOM" id="CLU_2718247_0_0_6"/>
<keyword evidence="2" id="KW-1185">Reference proteome</keyword>
<protein>
    <submittedName>
        <fullName evidence="1">Uncharacterized protein</fullName>
    </submittedName>
</protein>
<dbReference type="AlphaFoldDB" id="D5BYF5"/>
<dbReference type="STRING" id="472759.Nhal_0965"/>
<dbReference type="KEGG" id="nhl:Nhal_0965"/>
<dbReference type="Proteomes" id="UP000001844">
    <property type="component" value="Chromosome"/>
</dbReference>